<dbReference type="InterPro" id="IPR050275">
    <property type="entry name" value="PGM_Phosphatase"/>
</dbReference>
<sequence length="184" mass="19953">MKSRVLHLLRHGAPEAAGRLIGHTDSLPTPLGRAACRKRAQGLRVEQVVSSDLSRALWPAQDVAADLGLPLVVDPRWRELDFGVWEECDPANMSEALLHFWADPDACPPPQGESWSQICARVAAALEALEQDSLVVTHAGAIRAALSVLLGFDHAQVWAFHLRYGALLSLRIWSDGAQITGLSG</sequence>
<dbReference type="Pfam" id="PF00300">
    <property type="entry name" value="His_Phos_1"/>
    <property type="match status" value="1"/>
</dbReference>
<dbReference type="GO" id="GO:0005737">
    <property type="term" value="C:cytoplasm"/>
    <property type="evidence" value="ECO:0007669"/>
    <property type="project" value="TreeGrafter"/>
</dbReference>
<evidence type="ECO:0000313" key="1">
    <source>
        <dbReference type="EMBL" id="RVU05807.1"/>
    </source>
</evidence>
<dbReference type="SUPFAM" id="SSF53254">
    <property type="entry name" value="Phosphoglycerate mutase-like"/>
    <property type="match status" value="1"/>
</dbReference>
<dbReference type="SMART" id="SM00855">
    <property type="entry name" value="PGAM"/>
    <property type="match status" value="1"/>
</dbReference>
<keyword evidence="2" id="KW-1185">Reference proteome</keyword>
<dbReference type="CDD" id="cd07067">
    <property type="entry name" value="HP_PGM_like"/>
    <property type="match status" value="1"/>
</dbReference>
<reference evidence="1 2" key="1">
    <citation type="submission" date="2019-01" db="EMBL/GenBank/DDBJ databases">
        <authorList>
            <person name="Chen W.-M."/>
        </authorList>
    </citation>
    <scope>NUCLEOTIDE SEQUENCE [LARGE SCALE GENOMIC DNA]</scope>
    <source>
        <strain evidence="1 2">FSY-9</strain>
    </source>
</reference>
<dbReference type="RefSeq" id="WP_127707803.1">
    <property type="nucleotide sequence ID" value="NZ_SACO01000004.1"/>
</dbReference>
<dbReference type="InterPro" id="IPR029033">
    <property type="entry name" value="His_PPase_superfam"/>
</dbReference>
<name>A0A3S2Y9Z4_9SPHN</name>
<dbReference type="Gene3D" id="3.40.50.1240">
    <property type="entry name" value="Phosphoglycerate mutase-like"/>
    <property type="match status" value="1"/>
</dbReference>
<dbReference type="EMBL" id="SACO01000004">
    <property type="protein sequence ID" value="RVU05807.1"/>
    <property type="molecule type" value="Genomic_DNA"/>
</dbReference>
<dbReference type="OrthoDB" id="5449373at2"/>
<dbReference type="Proteomes" id="UP000282837">
    <property type="component" value="Unassembled WGS sequence"/>
</dbReference>
<dbReference type="PANTHER" id="PTHR48100:SF1">
    <property type="entry name" value="HISTIDINE PHOSPHATASE FAMILY PROTEIN-RELATED"/>
    <property type="match status" value="1"/>
</dbReference>
<dbReference type="PANTHER" id="PTHR48100">
    <property type="entry name" value="BROAD-SPECIFICITY PHOSPHATASE YOR283W-RELATED"/>
    <property type="match status" value="1"/>
</dbReference>
<comment type="caution">
    <text evidence="1">The sequence shown here is derived from an EMBL/GenBank/DDBJ whole genome shotgun (WGS) entry which is preliminary data.</text>
</comment>
<accession>A0A3S2Y9Z4</accession>
<gene>
    <name evidence="1" type="ORF">EOE18_07455</name>
</gene>
<protein>
    <submittedName>
        <fullName evidence="1">Histidine phosphatase family protein</fullName>
    </submittedName>
</protein>
<dbReference type="AlphaFoldDB" id="A0A3S2Y9Z4"/>
<organism evidence="1 2">
    <name type="scientific">Novosphingobium umbonatum</name>
    <dbReference type="NCBI Taxonomy" id="1908524"/>
    <lineage>
        <taxon>Bacteria</taxon>
        <taxon>Pseudomonadati</taxon>
        <taxon>Pseudomonadota</taxon>
        <taxon>Alphaproteobacteria</taxon>
        <taxon>Sphingomonadales</taxon>
        <taxon>Sphingomonadaceae</taxon>
        <taxon>Novosphingobium</taxon>
    </lineage>
</organism>
<dbReference type="GO" id="GO:0016791">
    <property type="term" value="F:phosphatase activity"/>
    <property type="evidence" value="ECO:0007669"/>
    <property type="project" value="TreeGrafter"/>
</dbReference>
<proteinExistence type="predicted"/>
<evidence type="ECO:0000313" key="2">
    <source>
        <dbReference type="Proteomes" id="UP000282837"/>
    </source>
</evidence>
<dbReference type="InterPro" id="IPR013078">
    <property type="entry name" value="His_Pase_superF_clade-1"/>
</dbReference>